<dbReference type="PROSITE" id="PS50156">
    <property type="entry name" value="SSD"/>
    <property type="match status" value="1"/>
</dbReference>
<feature type="transmembrane region" description="Helical" evidence="7">
    <location>
        <begin position="411"/>
        <end position="435"/>
    </location>
</feature>
<evidence type="ECO:0000313" key="9">
    <source>
        <dbReference type="EMBL" id="MEJ1088170.1"/>
    </source>
</evidence>
<keyword evidence="4 7" id="KW-1133">Transmembrane helix</keyword>
<feature type="domain" description="SSD" evidence="8">
    <location>
        <begin position="209"/>
        <end position="333"/>
    </location>
</feature>
<feature type="region of interest" description="Disordered" evidence="6">
    <location>
        <begin position="940"/>
        <end position="999"/>
    </location>
</feature>
<name>A0ABU8LAX6_9MICO</name>
<keyword evidence="10" id="KW-1185">Reference proteome</keyword>
<dbReference type="PANTHER" id="PTHR33406">
    <property type="entry name" value="MEMBRANE PROTEIN MJ1562-RELATED"/>
    <property type="match status" value="1"/>
</dbReference>
<dbReference type="InterPro" id="IPR000731">
    <property type="entry name" value="SSD"/>
</dbReference>
<feature type="transmembrane region" description="Helical" evidence="7">
    <location>
        <begin position="690"/>
        <end position="708"/>
    </location>
</feature>
<dbReference type="Proteomes" id="UP001371224">
    <property type="component" value="Unassembled WGS sequence"/>
</dbReference>
<feature type="compositionally biased region" description="Basic residues" evidence="6">
    <location>
        <begin position="342"/>
        <end position="357"/>
    </location>
</feature>
<evidence type="ECO:0000256" key="3">
    <source>
        <dbReference type="ARBA" id="ARBA00022692"/>
    </source>
</evidence>
<dbReference type="EMBL" id="JBBDGM010000005">
    <property type="protein sequence ID" value="MEJ1088170.1"/>
    <property type="molecule type" value="Genomic_DNA"/>
</dbReference>
<feature type="compositionally biased region" description="Low complexity" evidence="6">
    <location>
        <begin position="967"/>
        <end position="984"/>
    </location>
</feature>
<dbReference type="PANTHER" id="PTHR33406:SF13">
    <property type="entry name" value="MEMBRANE PROTEIN YDFJ"/>
    <property type="match status" value="1"/>
</dbReference>
<dbReference type="Pfam" id="PF03176">
    <property type="entry name" value="MMPL"/>
    <property type="match status" value="2"/>
</dbReference>
<evidence type="ECO:0000313" key="10">
    <source>
        <dbReference type="Proteomes" id="UP001371224"/>
    </source>
</evidence>
<gene>
    <name evidence="9" type="ORF">WDU99_07555</name>
</gene>
<feature type="transmembrane region" description="Helical" evidence="7">
    <location>
        <begin position="276"/>
        <end position="302"/>
    </location>
</feature>
<evidence type="ECO:0000256" key="6">
    <source>
        <dbReference type="SAM" id="MobiDB-lite"/>
    </source>
</evidence>
<evidence type="ECO:0000256" key="2">
    <source>
        <dbReference type="ARBA" id="ARBA00022475"/>
    </source>
</evidence>
<dbReference type="RefSeq" id="WP_337331836.1">
    <property type="nucleotide sequence ID" value="NZ_JBBDGM010000005.1"/>
</dbReference>
<accession>A0ABU8LAX6</accession>
<comment type="caution">
    <text evidence="9">The sequence shown here is derived from an EMBL/GenBank/DDBJ whole genome shotgun (WGS) entry which is preliminary data.</text>
</comment>
<evidence type="ECO:0000259" key="8">
    <source>
        <dbReference type="PROSITE" id="PS50156"/>
    </source>
</evidence>
<keyword evidence="3 7" id="KW-0812">Transmembrane</keyword>
<feature type="transmembrane region" description="Helical" evidence="7">
    <location>
        <begin position="598"/>
        <end position="619"/>
    </location>
</feature>
<dbReference type="Gene3D" id="1.20.1640.10">
    <property type="entry name" value="Multidrug efflux transporter AcrB transmembrane domain"/>
    <property type="match status" value="2"/>
</dbReference>
<feature type="transmembrane region" description="Helical" evidence="7">
    <location>
        <begin position="720"/>
        <end position="746"/>
    </location>
</feature>
<feature type="transmembrane region" description="Helical" evidence="7">
    <location>
        <begin position="566"/>
        <end position="586"/>
    </location>
</feature>
<feature type="transmembrane region" description="Helical" evidence="7">
    <location>
        <begin position="631"/>
        <end position="650"/>
    </location>
</feature>
<proteinExistence type="predicted"/>
<feature type="transmembrane region" description="Helical" evidence="7">
    <location>
        <begin position="208"/>
        <end position="231"/>
    </location>
</feature>
<feature type="transmembrane region" description="Helical" evidence="7">
    <location>
        <begin position="308"/>
        <end position="334"/>
    </location>
</feature>
<keyword evidence="2" id="KW-1003">Cell membrane</keyword>
<organism evidence="9 10">
    <name type="scientific">Microbacterium bandirmense</name>
    <dbReference type="NCBI Taxonomy" id="3122050"/>
    <lineage>
        <taxon>Bacteria</taxon>
        <taxon>Bacillati</taxon>
        <taxon>Actinomycetota</taxon>
        <taxon>Actinomycetes</taxon>
        <taxon>Micrococcales</taxon>
        <taxon>Microbacteriaceae</taxon>
        <taxon>Microbacterium</taxon>
    </lineage>
</organism>
<dbReference type="InterPro" id="IPR050545">
    <property type="entry name" value="Mycobact_MmpL"/>
</dbReference>
<evidence type="ECO:0000256" key="1">
    <source>
        <dbReference type="ARBA" id="ARBA00004651"/>
    </source>
</evidence>
<dbReference type="InterPro" id="IPR004869">
    <property type="entry name" value="MMPL_dom"/>
</dbReference>
<protein>
    <submittedName>
        <fullName evidence="9">MMPL family transporter</fullName>
    </submittedName>
</protein>
<feature type="transmembrane region" description="Helical" evidence="7">
    <location>
        <begin position="237"/>
        <end position="256"/>
    </location>
</feature>
<reference evidence="9 10" key="1">
    <citation type="submission" date="2024-02" db="EMBL/GenBank/DDBJ databases">
        <authorList>
            <person name="Saticioglu I.B."/>
        </authorList>
    </citation>
    <scope>NUCLEOTIDE SEQUENCE [LARGE SCALE GENOMIC DNA]</scope>
    <source>
        <strain evidence="9 10">Mu-80</strain>
    </source>
</reference>
<evidence type="ECO:0000256" key="7">
    <source>
        <dbReference type="SAM" id="Phobius"/>
    </source>
</evidence>
<keyword evidence="5 7" id="KW-0472">Membrane</keyword>
<evidence type="ECO:0000256" key="5">
    <source>
        <dbReference type="ARBA" id="ARBA00023136"/>
    </source>
</evidence>
<evidence type="ECO:0000256" key="4">
    <source>
        <dbReference type="ARBA" id="ARBA00022989"/>
    </source>
</evidence>
<feature type="compositionally biased region" description="Basic and acidic residues" evidence="6">
    <location>
        <begin position="366"/>
        <end position="388"/>
    </location>
</feature>
<comment type="subcellular location">
    <subcellularLocation>
        <location evidence="1">Cell membrane</location>
        <topology evidence="1">Multi-pass membrane protein</topology>
    </subcellularLocation>
</comment>
<feature type="region of interest" description="Disordered" evidence="6">
    <location>
        <begin position="342"/>
        <end position="394"/>
    </location>
</feature>
<feature type="transmembrane region" description="Helical" evidence="7">
    <location>
        <begin position="171"/>
        <end position="196"/>
    </location>
</feature>
<dbReference type="SUPFAM" id="SSF82866">
    <property type="entry name" value="Multidrug efflux transporter AcrB transmembrane domain"/>
    <property type="match status" value="2"/>
</dbReference>
<feature type="transmembrane region" description="Helical" evidence="7">
    <location>
        <begin position="20"/>
        <end position="40"/>
    </location>
</feature>
<sequence length="999" mass="104306">MSTLLSSLGRWSFRHPWRVLVSWLIVLGIVGGGALVLNAGTDDAFSIPGTESQAGLEQLERTFPQVSGTNAQFIVVAADGDDITDAAYRDEIDGAVDELADFDGVLAVTSPYDENIDGMVNDEHTAAIVRLQFDGQVTDVPDSVKTDLQNVVDELSAELPEGSQTALGGDLFAMSMPTITLTEAVGVVIALLVLIVTFRSFVVAGMPLLTALLGVGISMAGIFAATAFATVSSTTPLLALMLGLAVGIDYALFIIARHQDQVREGIDPEESASRAVGTAGSAVVFAGITVIIALIGLGFAGIPFLTTMGVAAAVAVAVAVAISVTLTPAVLGFLKGRVAGRPRRPRRAAAPAQRRRPSSITSTEGGRGDQQGREQSEAEKSSDSEKSDATAPAPRQGFAARWVGGVTKRPILVTIAIVLGLGVVAVPALSLNLALPNAGVLPKGSEARVSYDLTAEEFGPGFNGPLILTGTIVTSTDPLTLMQDLGDEVAALPGVAEVALATPNETADTGIVQIIPETAPDDPATSDLVRELRSHHDEWLDEYGIDLKVTGFTAVAIDISDQLGAALLPFGIFVIGLSLILLAIVFRSIWVPITAAAGYLLSIVASFGVVAAVFEWGWFADLLHVARTGPIISFMPIVLMGVLFGLAMDYQVFLVSRMREDYVHDPARSVAENRRAAAIRAVRSGFTSSARVVTAAALIMFAVFVAFVPEGDSSLKPIALGLAAGIAIDAFLVRMTLIPAVMAILGDRAWHIPRWMEKILPHVDIEGEAVERERALEQWPGDDSILAADDLTLDAAGIDRAHLRLAPGGSLIVTGAAPRSLRTLALALAGRVKPDAGRLRVDGHLLPGRAAWVRARVGIALLGDADAASELSEALRGRTGLVVIDGVDRLTSAERDQVAARLRDAGSATAVVLTTPNPDAAQLLLSEAGRPVASVADLRRAPSARPGPLAPTHPGGGVDDQRGPRRASSAALASAADDTTSDTTEVNACDVLSERSETK</sequence>